<evidence type="ECO:0000313" key="3">
    <source>
        <dbReference type="EMBL" id="KAF7775864.1"/>
    </source>
</evidence>
<dbReference type="InterPro" id="IPR045340">
    <property type="entry name" value="DUF6533"/>
</dbReference>
<accession>A0A8H7F2Z6</accession>
<keyword evidence="1" id="KW-1133">Transmembrane helix</keyword>
<feature type="transmembrane region" description="Helical" evidence="1">
    <location>
        <begin position="159"/>
        <end position="187"/>
    </location>
</feature>
<reference evidence="3 4" key="1">
    <citation type="journal article" name="Sci. Rep.">
        <title>Telomere-to-telomere assembled and centromere annotated genomes of the two main subspecies of the button mushroom Agaricus bisporus reveal especially polymorphic chromosome ends.</title>
        <authorList>
            <person name="Sonnenberg A.S.M."/>
            <person name="Sedaghat-Telgerd N."/>
            <person name="Lavrijssen B."/>
            <person name="Ohm R.A."/>
            <person name="Hendrickx P.M."/>
            <person name="Scholtmeijer K."/>
            <person name="Baars J.J.P."/>
            <person name="van Peer A."/>
        </authorList>
    </citation>
    <scope>NUCLEOTIDE SEQUENCE [LARGE SCALE GENOMIC DNA]</scope>
    <source>
        <strain evidence="3 4">H119_p4</strain>
    </source>
</reference>
<dbReference type="AlphaFoldDB" id="A0A8H7F2Z6"/>
<sequence length="281" mass="33005">MDMAIDMIWINRFNNYCNVASLTLLSFDYILTVHHEIEYIWESKWNLVKILFLLTRYLPFIDCVVVFIHQFTPDLTGEQCAVAYQYSAWMFVIGITIAELLLTIRAWAVWEKDRRLTIMLAIFFASFCVVEWVMMGLFLKPLEHVAALQRPWIVCGTLHINQLLSGCWVVLMVYDAAIFSLIAVQAWRTFRSWGDVPLTRIIYHDGIIYFAYLFCLSLLNVIIILKFPKQYVNLLSLLERVVHSVLTCRIILHIRHLTSKRTRPPEFDQIHLKDLTVLVPF</sequence>
<keyword evidence="1" id="KW-0812">Transmembrane</keyword>
<dbReference type="EMBL" id="JABXXO010000006">
    <property type="protein sequence ID" value="KAF7775864.1"/>
    <property type="molecule type" value="Genomic_DNA"/>
</dbReference>
<name>A0A8H7F2Z6_AGABI</name>
<evidence type="ECO:0000256" key="1">
    <source>
        <dbReference type="SAM" id="Phobius"/>
    </source>
</evidence>
<dbReference type="Pfam" id="PF20151">
    <property type="entry name" value="DUF6533"/>
    <property type="match status" value="1"/>
</dbReference>
<feature type="transmembrane region" description="Helical" evidence="1">
    <location>
        <begin position="116"/>
        <end position="139"/>
    </location>
</feature>
<dbReference type="Proteomes" id="UP000629468">
    <property type="component" value="Unassembled WGS sequence"/>
</dbReference>
<evidence type="ECO:0000313" key="4">
    <source>
        <dbReference type="Proteomes" id="UP000629468"/>
    </source>
</evidence>
<feature type="domain" description="DUF6533" evidence="2">
    <location>
        <begin position="16"/>
        <end position="61"/>
    </location>
</feature>
<feature type="transmembrane region" description="Helical" evidence="1">
    <location>
        <begin position="83"/>
        <end position="104"/>
    </location>
</feature>
<feature type="transmembrane region" description="Helical" evidence="1">
    <location>
        <begin position="207"/>
        <end position="225"/>
    </location>
</feature>
<keyword evidence="1" id="KW-0472">Membrane</keyword>
<comment type="caution">
    <text evidence="3">The sequence shown here is derived from an EMBL/GenBank/DDBJ whole genome shotgun (WGS) entry which is preliminary data.</text>
</comment>
<protein>
    <recommendedName>
        <fullName evidence="2">DUF6533 domain-containing protein</fullName>
    </recommendedName>
</protein>
<proteinExistence type="predicted"/>
<evidence type="ECO:0000259" key="2">
    <source>
        <dbReference type="Pfam" id="PF20151"/>
    </source>
</evidence>
<organism evidence="3 4">
    <name type="scientific">Agaricus bisporus var. burnettii</name>
    <dbReference type="NCBI Taxonomy" id="192524"/>
    <lineage>
        <taxon>Eukaryota</taxon>
        <taxon>Fungi</taxon>
        <taxon>Dikarya</taxon>
        <taxon>Basidiomycota</taxon>
        <taxon>Agaricomycotina</taxon>
        <taxon>Agaricomycetes</taxon>
        <taxon>Agaricomycetidae</taxon>
        <taxon>Agaricales</taxon>
        <taxon>Agaricineae</taxon>
        <taxon>Agaricaceae</taxon>
        <taxon>Agaricus</taxon>
    </lineage>
</organism>
<gene>
    <name evidence="3" type="ORF">Agabi119p4_4257</name>
</gene>
<feature type="transmembrane region" description="Helical" evidence="1">
    <location>
        <begin position="50"/>
        <end position="71"/>
    </location>
</feature>